<protein>
    <submittedName>
        <fullName evidence="7">Uncharacterized protein</fullName>
    </submittedName>
</protein>
<dbReference type="Gene3D" id="3.30.2030.20">
    <property type="match status" value="1"/>
</dbReference>
<dbReference type="Pfam" id="PF16708">
    <property type="entry name" value="LppA"/>
    <property type="match status" value="1"/>
</dbReference>
<keyword evidence="5" id="KW-0564">Palmitate</keyword>
<evidence type="ECO:0000256" key="4">
    <source>
        <dbReference type="ARBA" id="ARBA00023136"/>
    </source>
</evidence>
<sequence>MNWRGGRLLWAAAVAVIAIFSTTGCGMSDNPYEKTGPAESQKAESRLAQLPTLEATEDQLRAAVTELATYVSSLVPGLTWQRVDDRSLESCDRPYDQTRGSKVKLQNYISNPTGIPDTVWPQVLDRARQLVAPLGATGTEVFADEPGNHTVRLYSPESTMLFIGTRGAVISANTGCRLPATIKNPASAAVPTPTQAPR</sequence>
<evidence type="ECO:0000313" key="7">
    <source>
        <dbReference type="EMBL" id="PPJ29709.1"/>
    </source>
</evidence>
<dbReference type="InterPro" id="IPR032018">
    <property type="entry name" value="LppA/LppB/LprP"/>
</dbReference>
<keyword evidence="2" id="KW-1003">Cell membrane</keyword>
<organism evidence="7 8">
    <name type="scientific">Nocardia nova</name>
    <dbReference type="NCBI Taxonomy" id="37330"/>
    <lineage>
        <taxon>Bacteria</taxon>
        <taxon>Bacillati</taxon>
        <taxon>Actinomycetota</taxon>
        <taxon>Actinomycetes</taxon>
        <taxon>Mycobacteriales</taxon>
        <taxon>Nocardiaceae</taxon>
        <taxon>Nocardia</taxon>
    </lineage>
</organism>
<dbReference type="EMBL" id="PSZC01000047">
    <property type="protein sequence ID" value="PPJ29709.1"/>
    <property type="molecule type" value="Genomic_DNA"/>
</dbReference>
<accession>A0A2S6A900</accession>
<comment type="subcellular location">
    <subcellularLocation>
        <location evidence="1">Cell membrane</location>
        <topology evidence="1">Lipid-anchor</topology>
    </subcellularLocation>
</comment>
<evidence type="ECO:0000256" key="3">
    <source>
        <dbReference type="ARBA" id="ARBA00022729"/>
    </source>
</evidence>
<evidence type="ECO:0000256" key="5">
    <source>
        <dbReference type="ARBA" id="ARBA00023139"/>
    </source>
</evidence>
<dbReference type="AlphaFoldDB" id="A0A2S6A900"/>
<evidence type="ECO:0000256" key="1">
    <source>
        <dbReference type="ARBA" id="ARBA00004193"/>
    </source>
</evidence>
<gene>
    <name evidence="7" type="ORF">C5E45_34045</name>
</gene>
<name>A0A2S6A900_9NOCA</name>
<keyword evidence="6" id="KW-0449">Lipoprotein</keyword>
<reference evidence="7 8" key="1">
    <citation type="submission" date="2018-02" db="EMBL/GenBank/DDBJ databases">
        <title>8 Nocardia nova and 1 Nocardia cyriacigeorgica strain used for evolution to TMP-SMX.</title>
        <authorList>
            <person name="Mehta H."/>
            <person name="Weng J."/>
            <person name="Shamoo Y."/>
        </authorList>
    </citation>
    <scope>NUCLEOTIDE SEQUENCE [LARGE SCALE GENOMIC DNA]</scope>
    <source>
        <strain evidence="7 8">MDA3139</strain>
    </source>
</reference>
<proteinExistence type="predicted"/>
<evidence type="ECO:0000256" key="2">
    <source>
        <dbReference type="ARBA" id="ARBA00022475"/>
    </source>
</evidence>
<dbReference type="PROSITE" id="PS51257">
    <property type="entry name" value="PROKAR_LIPOPROTEIN"/>
    <property type="match status" value="1"/>
</dbReference>
<keyword evidence="4" id="KW-0472">Membrane</keyword>
<dbReference type="GO" id="GO:0005886">
    <property type="term" value="C:plasma membrane"/>
    <property type="evidence" value="ECO:0007669"/>
    <property type="project" value="UniProtKB-SubCell"/>
</dbReference>
<keyword evidence="3" id="KW-0732">Signal</keyword>
<evidence type="ECO:0000313" key="8">
    <source>
        <dbReference type="Proteomes" id="UP000239874"/>
    </source>
</evidence>
<evidence type="ECO:0000256" key="6">
    <source>
        <dbReference type="ARBA" id="ARBA00023288"/>
    </source>
</evidence>
<dbReference type="Proteomes" id="UP000239874">
    <property type="component" value="Unassembled WGS sequence"/>
</dbReference>
<comment type="caution">
    <text evidence="7">The sequence shown here is derived from an EMBL/GenBank/DDBJ whole genome shotgun (WGS) entry which is preliminary data.</text>
</comment>